<keyword evidence="5" id="KW-0560">Oxidoreductase</keyword>
<accession>A0A2Y8ZVE5</accession>
<evidence type="ECO:0000256" key="10">
    <source>
        <dbReference type="ARBA" id="ARBA00041373"/>
    </source>
</evidence>
<comment type="function">
    <text evidence="1">Thiol-specific peroxidase that catalyzes the reduction of hydrogen peroxide and organic hydroperoxides to water and alcohols, respectively. Plays a role in cell protection against oxidative stress by detoxifying peroxides and as sensor of hydrogen peroxide-mediated signaling events.</text>
</comment>
<dbReference type="PANTHER" id="PTHR42801:SF4">
    <property type="entry name" value="AHPC_TSA FAMILY PROTEIN"/>
    <property type="match status" value="1"/>
</dbReference>
<dbReference type="GO" id="GO:0008379">
    <property type="term" value="F:thioredoxin peroxidase activity"/>
    <property type="evidence" value="ECO:0007669"/>
    <property type="project" value="TreeGrafter"/>
</dbReference>
<keyword evidence="6" id="KW-1015">Disulfide bond</keyword>
<dbReference type="Gene3D" id="3.40.30.10">
    <property type="entry name" value="Glutaredoxin"/>
    <property type="match status" value="1"/>
</dbReference>
<evidence type="ECO:0000256" key="9">
    <source>
        <dbReference type="ARBA" id="ARBA00038489"/>
    </source>
</evidence>
<sequence length="154" mass="16158">MTRLAAGDLAPALSLDGTDGPVDLAALAGRRVVIYFFPKAFSPVCTDQVCSYRDELPAITAADALVYGVSPDPLDELSRFANQFDLGHALLSDPDATTAQRWGAWGPKTVNGQAMVGLLRSTFVVGPDGTVESADYEVDGRTDAAARLAGLSAR</sequence>
<dbReference type="RefSeq" id="WP_109686403.1">
    <property type="nucleotide sequence ID" value="NZ_QGDN01000001.1"/>
</dbReference>
<comment type="similarity">
    <text evidence="9">Belongs to the peroxiredoxin family. BCP/PrxQ subfamily.</text>
</comment>
<evidence type="ECO:0000256" key="5">
    <source>
        <dbReference type="ARBA" id="ARBA00023002"/>
    </source>
</evidence>
<evidence type="ECO:0000256" key="1">
    <source>
        <dbReference type="ARBA" id="ARBA00003330"/>
    </source>
</evidence>
<evidence type="ECO:0000256" key="4">
    <source>
        <dbReference type="ARBA" id="ARBA00022862"/>
    </source>
</evidence>
<organism evidence="13 14">
    <name type="scientific">Branchiibius hedensis</name>
    <dbReference type="NCBI Taxonomy" id="672460"/>
    <lineage>
        <taxon>Bacteria</taxon>
        <taxon>Bacillati</taxon>
        <taxon>Actinomycetota</taxon>
        <taxon>Actinomycetes</taxon>
        <taxon>Micrococcales</taxon>
        <taxon>Dermacoccaceae</taxon>
        <taxon>Branchiibius</taxon>
    </lineage>
</organism>
<evidence type="ECO:0000259" key="12">
    <source>
        <dbReference type="PROSITE" id="PS51352"/>
    </source>
</evidence>
<feature type="domain" description="Thioredoxin" evidence="12">
    <location>
        <begin position="4"/>
        <end position="154"/>
    </location>
</feature>
<dbReference type="InterPro" id="IPR036249">
    <property type="entry name" value="Thioredoxin-like_sf"/>
</dbReference>
<protein>
    <recommendedName>
        <fullName evidence="2">thioredoxin-dependent peroxiredoxin</fullName>
        <ecNumber evidence="2">1.11.1.24</ecNumber>
    </recommendedName>
    <alternativeName>
        <fullName evidence="10">Bacterioferritin comigratory protein</fullName>
    </alternativeName>
    <alternativeName>
        <fullName evidence="8">Thioredoxin peroxidase</fullName>
    </alternativeName>
</protein>
<keyword evidence="4" id="KW-0049">Antioxidant</keyword>
<dbReference type="PROSITE" id="PS51352">
    <property type="entry name" value="THIOREDOXIN_2"/>
    <property type="match status" value="1"/>
</dbReference>
<comment type="catalytic activity">
    <reaction evidence="11">
        <text>a hydroperoxide + [thioredoxin]-dithiol = an alcohol + [thioredoxin]-disulfide + H2O</text>
        <dbReference type="Rhea" id="RHEA:62620"/>
        <dbReference type="Rhea" id="RHEA-COMP:10698"/>
        <dbReference type="Rhea" id="RHEA-COMP:10700"/>
        <dbReference type="ChEBI" id="CHEBI:15377"/>
        <dbReference type="ChEBI" id="CHEBI:29950"/>
        <dbReference type="ChEBI" id="CHEBI:30879"/>
        <dbReference type="ChEBI" id="CHEBI:35924"/>
        <dbReference type="ChEBI" id="CHEBI:50058"/>
        <dbReference type="EC" id="1.11.1.24"/>
    </reaction>
</comment>
<dbReference type="InterPro" id="IPR013766">
    <property type="entry name" value="Thioredoxin_domain"/>
</dbReference>
<evidence type="ECO:0000256" key="7">
    <source>
        <dbReference type="ARBA" id="ARBA00023284"/>
    </source>
</evidence>
<keyword evidence="3" id="KW-0575">Peroxidase</keyword>
<dbReference type="OrthoDB" id="9812811at2"/>
<dbReference type="AlphaFoldDB" id="A0A2Y8ZVE5"/>
<dbReference type="GO" id="GO:0005737">
    <property type="term" value="C:cytoplasm"/>
    <property type="evidence" value="ECO:0007669"/>
    <property type="project" value="TreeGrafter"/>
</dbReference>
<dbReference type="EMBL" id="UESZ01000001">
    <property type="protein sequence ID" value="SSA35248.1"/>
    <property type="molecule type" value="Genomic_DNA"/>
</dbReference>
<keyword evidence="14" id="KW-1185">Reference proteome</keyword>
<proteinExistence type="inferred from homology"/>
<evidence type="ECO:0000256" key="3">
    <source>
        <dbReference type="ARBA" id="ARBA00022559"/>
    </source>
</evidence>
<evidence type="ECO:0000256" key="2">
    <source>
        <dbReference type="ARBA" id="ARBA00013017"/>
    </source>
</evidence>
<gene>
    <name evidence="13" type="ORF">SAMN04489750_2599</name>
</gene>
<keyword evidence="7" id="KW-0676">Redox-active center</keyword>
<dbReference type="SUPFAM" id="SSF52833">
    <property type="entry name" value="Thioredoxin-like"/>
    <property type="match status" value="1"/>
</dbReference>
<name>A0A2Y8ZVE5_9MICO</name>
<reference evidence="14" key="1">
    <citation type="submission" date="2016-10" db="EMBL/GenBank/DDBJ databases">
        <authorList>
            <person name="Varghese N."/>
            <person name="Submissions S."/>
        </authorList>
    </citation>
    <scope>NUCLEOTIDE SEQUENCE [LARGE SCALE GENOMIC DNA]</scope>
    <source>
        <strain evidence="14">DSM 22951</strain>
    </source>
</reference>
<dbReference type="EC" id="1.11.1.24" evidence="2"/>
<dbReference type="GO" id="GO:0045454">
    <property type="term" value="P:cell redox homeostasis"/>
    <property type="evidence" value="ECO:0007669"/>
    <property type="project" value="TreeGrafter"/>
</dbReference>
<dbReference type="InterPro" id="IPR000866">
    <property type="entry name" value="AhpC/TSA"/>
</dbReference>
<dbReference type="Proteomes" id="UP000250028">
    <property type="component" value="Unassembled WGS sequence"/>
</dbReference>
<dbReference type="Pfam" id="PF00578">
    <property type="entry name" value="AhpC-TSA"/>
    <property type="match status" value="1"/>
</dbReference>
<evidence type="ECO:0000313" key="13">
    <source>
        <dbReference type="EMBL" id="SSA35248.1"/>
    </source>
</evidence>
<evidence type="ECO:0000256" key="8">
    <source>
        <dbReference type="ARBA" id="ARBA00032824"/>
    </source>
</evidence>
<evidence type="ECO:0000313" key="14">
    <source>
        <dbReference type="Proteomes" id="UP000250028"/>
    </source>
</evidence>
<dbReference type="CDD" id="cd03017">
    <property type="entry name" value="PRX_BCP"/>
    <property type="match status" value="1"/>
</dbReference>
<dbReference type="GO" id="GO:0034599">
    <property type="term" value="P:cellular response to oxidative stress"/>
    <property type="evidence" value="ECO:0007669"/>
    <property type="project" value="TreeGrafter"/>
</dbReference>
<evidence type="ECO:0000256" key="11">
    <source>
        <dbReference type="ARBA" id="ARBA00049091"/>
    </source>
</evidence>
<evidence type="ECO:0000256" key="6">
    <source>
        <dbReference type="ARBA" id="ARBA00023157"/>
    </source>
</evidence>
<dbReference type="PANTHER" id="PTHR42801">
    <property type="entry name" value="THIOREDOXIN-DEPENDENT PEROXIDE REDUCTASE"/>
    <property type="match status" value="1"/>
</dbReference>
<dbReference type="InterPro" id="IPR050924">
    <property type="entry name" value="Peroxiredoxin_BCP/PrxQ"/>
</dbReference>